<dbReference type="EMBL" id="FNDU01000002">
    <property type="protein sequence ID" value="SDH65630.1"/>
    <property type="molecule type" value="Genomic_DNA"/>
</dbReference>
<feature type="domain" description="Putative glutamine amidotransferase" evidence="1">
    <location>
        <begin position="5"/>
        <end position="248"/>
    </location>
</feature>
<dbReference type="Pfam" id="PF07090">
    <property type="entry name" value="GATase1_like"/>
    <property type="match status" value="1"/>
</dbReference>
<dbReference type="InterPro" id="IPR029062">
    <property type="entry name" value="Class_I_gatase-like"/>
</dbReference>
<proteinExistence type="predicted"/>
<name>A0A1G8E7E0_9BACI</name>
<organism evidence="2 3">
    <name type="scientific">Alteribacillus bidgolensis</name>
    <dbReference type="NCBI Taxonomy" id="930129"/>
    <lineage>
        <taxon>Bacteria</taxon>
        <taxon>Bacillati</taxon>
        <taxon>Bacillota</taxon>
        <taxon>Bacilli</taxon>
        <taxon>Bacillales</taxon>
        <taxon>Bacillaceae</taxon>
        <taxon>Alteribacillus</taxon>
    </lineage>
</organism>
<dbReference type="SUPFAM" id="SSF52317">
    <property type="entry name" value="Class I glutamine amidotransferase-like"/>
    <property type="match status" value="1"/>
</dbReference>
<accession>A0A1G8E7E0</accession>
<reference evidence="2 3" key="1">
    <citation type="submission" date="2016-10" db="EMBL/GenBank/DDBJ databases">
        <authorList>
            <person name="de Groot N.N."/>
        </authorList>
    </citation>
    <scope>NUCLEOTIDE SEQUENCE [LARGE SCALE GENOMIC DNA]</scope>
    <source>
        <strain evidence="3">P4B,CCM 7963,CECT 7998,DSM 25260,IBRC-M 10614,KCTC 13821</strain>
    </source>
</reference>
<dbReference type="PIRSF" id="PIRSF034405">
    <property type="entry name" value="UCP034405"/>
    <property type="match status" value="1"/>
</dbReference>
<dbReference type="Proteomes" id="UP000199017">
    <property type="component" value="Unassembled WGS sequence"/>
</dbReference>
<dbReference type="AlphaFoldDB" id="A0A1G8E7E0"/>
<dbReference type="Gene3D" id="3.40.50.880">
    <property type="match status" value="1"/>
</dbReference>
<dbReference type="PANTHER" id="PTHR37947">
    <property type="entry name" value="BLL2462 PROTEIN"/>
    <property type="match status" value="1"/>
</dbReference>
<dbReference type="STRING" id="930129.SAMN05216352_10295"/>
<protein>
    <submittedName>
        <fullName evidence="2">Uncharacterized membrane protein</fullName>
    </submittedName>
</protein>
<evidence type="ECO:0000259" key="1">
    <source>
        <dbReference type="Pfam" id="PF07090"/>
    </source>
</evidence>
<dbReference type="InterPro" id="IPR017027">
    <property type="entry name" value="STM3548-like"/>
</dbReference>
<evidence type="ECO:0000313" key="2">
    <source>
        <dbReference type="EMBL" id="SDH65630.1"/>
    </source>
</evidence>
<dbReference type="CDD" id="cd03143">
    <property type="entry name" value="A4_beta-galactosidase_middle_domain"/>
    <property type="match status" value="1"/>
</dbReference>
<evidence type="ECO:0000313" key="3">
    <source>
        <dbReference type="Proteomes" id="UP000199017"/>
    </source>
</evidence>
<sequence>MNMNVLLVGESWTKHTIHVKGFDSFTTSEYEEGAHWFRSAMKEAGMDLTYIRAHEIDEKFPLDLGSLKEFDVVLFSDIGSNSFLLPAQTFNHSKRTPNRLQLVKDYVNDGGGFAMIGGYLSFQGIEAKAKFKGTVIEEILPVQLESGDDRVEIPEGAAPVVHNNHLVLKDVPEEWPGFLGYNRVTVKNESDLVMTIGKDNNPFLVTGSYGKGRTASFSSDFAPHWGPPEFVEWKHYNTFWKQLVEWLANN</sequence>
<dbReference type="PANTHER" id="PTHR37947:SF1">
    <property type="entry name" value="BLL2462 PROTEIN"/>
    <property type="match status" value="1"/>
</dbReference>
<gene>
    <name evidence="2" type="ORF">SAMN05216352_10295</name>
</gene>
<keyword evidence="3" id="KW-1185">Reference proteome</keyword>
<dbReference type="InterPro" id="IPR010768">
    <property type="entry name" value="GATase1-like"/>
</dbReference>